<accession>A0A6H5HPD3</accession>
<protein>
    <submittedName>
        <fullName evidence="1">Uncharacterized protein</fullName>
    </submittedName>
</protein>
<dbReference type="AlphaFoldDB" id="A0A6H5HPD3"/>
<organism evidence="1 2">
    <name type="scientific">Nesidiocoris tenuis</name>
    <dbReference type="NCBI Taxonomy" id="355587"/>
    <lineage>
        <taxon>Eukaryota</taxon>
        <taxon>Metazoa</taxon>
        <taxon>Ecdysozoa</taxon>
        <taxon>Arthropoda</taxon>
        <taxon>Hexapoda</taxon>
        <taxon>Insecta</taxon>
        <taxon>Pterygota</taxon>
        <taxon>Neoptera</taxon>
        <taxon>Paraneoptera</taxon>
        <taxon>Hemiptera</taxon>
        <taxon>Heteroptera</taxon>
        <taxon>Panheteroptera</taxon>
        <taxon>Cimicomorpha</taxon>
        <taxon>Miridae</taxon>
        <taxon>Dicyphina</taxon>
        <taxon>Nesidiocoris</taxon>
    </lineage>
</organism>
<dbReference type="EMBL" id="CADCXU010035228">
    <property type="protein sequence ID" value="CAB0020323.1"/>
    <property type="molecule type" value="Genomic_DNA"/>
</dbReference>
<keyword evidence="2" id="KW-1185">Reference proteome</keyword>
<evidence type="ECO:0000313" key="2">
    <source>
        <dbReference type="Proteomes" id="UP000479000"/>
    </source>
</evidence>
<evidence type="ECO:0000313" key="1">
    <source>
        <dbReference type="EMBL" id="CAB0020323.1"/>
    </source>
</evidence>
<dbReference type="Proteomes" id="UP000479000">
    <property type="component" value="Unassembled WGS sequence"/>
</dbReference>
<gene>
    <name evidence="1" type="ORF">NTEN_LOCUS23914</name>
</gene>
<reference evidence="1 2" key="1">
    <citation type="submission" date="2020-02" db="EMBL/GenBank/DDBJ databases">
        <authorList>
            <person name="Ferguson B K."/>
        </authorList>
    </citation>
    <scope>NUCLEOTIDE SEQUENCE [LARGE SCALE GENOMIC DNA]</scope>
</reference>
<name>A0A6H5HPD3_9HEMI</name>
<sequence length="138" mass="16091">MVALRSLIKRSFIITRIPLPPLWVQNMSAWSDELFSTDRGHKAHVHPDATQGAGPNPDERDRVKIGRNLEIELELRIFLTKWYLLKTIFEIRCWFYNAVRYLTIPQYESFCFFRKLPWQLGIPGNVTLSLLGVARSST</sequence>
<proteinExistence type="predicted"/>